<dbReference type="InterPro" id="IPR036770">
    <property type="entry name" value="Ankyrin_rpt-contain_sf"/>
</dbReference>
<dbReference type="Proteomes" id="UP000324832">
    <property type="component" value="Unassembled WGS sequence"/>
</dbReference>
<dbReference type="SUPFAM" id="SSF48403">
    <property type="entry name" value="Ankyrin repeat"/>
    <property type="match status" value="1"/>
</dbReference>
<keyword evidence="1" id="KW-0040">ANK repeat</keyword>
<dbReference type="PANTHER" id="PTHR20923:SF1">
    <property type="entry name" value="G PATCH DOMAIN AND ANKYRIN REPEAT-CONTAINING PROTEIN 1"/>
    <property type="match status" value="1"/>
</dbReference>
<dbReference type="InterPro" id="IPR039146">
    <property type="entry name" value="GPANK1"/>
</dbReference>
<name>A0A5E4PTZ1_9NEOP</name>
<dbReference type="PROSITE" id="PS50174">
    <property type="entry name" value="G_PATCH"/>
    <property type="match status" value="1"/>
</dbReference>
<dbReference type="PROSITE" id="PS50088">
    <property type="entry name" value="ANK_REPEAT"/>
    <property type="match status" value="1"/>
</dbReference>
<dbReference type="SMART" id="SM00248">
    <property type="entry name" value="ANK"/>
    <property type="match status" value="3"/>
</dbReference>
<reference evidence="3 4" key="1">
    <citation type="submission" date="2017-07" db="EMBL/GenBank/DDBJ databases">
        <authorList>
            <person name="Talla V."/>
            <person name="Backstrom N."/>
        </authorList>
    </citation>
    <scope>NUCLEOTIDE SEQUENCE [LARGE SCALE GENOMIC DNA]</scope>
</reference>
<dbReference type="GO" id="GO:0003676">
    <property type="term" value="F:nucleic acid binding"/>
    <property type="evidence" value="ECO:0007669"/>
    <property type="project" value="InterPro"/>
</dbReference>
<dbReference type="Gene3D" id="1.25.40.20">
    <property type="entry name" value="Ankyrin repeat-containing domain"/>
    <property type="match status" value="1"/>
</dbReference>
<evidence type="ECO:0000256" key="1">
    <source>
        <dbReference type="PROSITE-ProRule" id="PRU00023"/>
    </source>
</evidence>
<dbReference type="InterPro" id="IPR002110">
    <property type="entry name" value="Ankyrin_rpt"/>
</dbReference>
<evidence type="ECO:0000313" key="3">
    <source>
        <dbReference type="EMBL" id="VVC88606.1"/>
    </source>
</evidence>
<organism evidence="3 4">
    <name type="scientific">Leptidea sinapis</name>
    <dbReference type="NCBI Taxonomy" id="189913"/>
    <lineage>
        <taxon>Eukaryota</taxon>
        <taxon>Metazoa</taxon>
        <taxon>Ecdysozoa</taxon>
        <taxon>Arthropoda</taxon>
        <taxon>Hexapoda</taxon>
        <taxon>Insecta</taxon>
        <taxon>Pterygota</taxon>
        <taxon>Neoptera</taxon>
        <taxon>Endopterygota</taxon>
        <taxon>Lepidoptera</taxon>
        <taxon>Glossata</taxon>
        <taxon>Ditrysia</taxon>
        <taxon>Papilionoidea</taxon>
        <taxon>Pieridae</taxon>
        <taxon>Dismorphiinae</taxon>
        <taxon>Leptidea</taxon>
    </lineage>
</organism>
<keyword evidence="4" id="KW-1185">Reference proteome</keyword>
<dbReference type="PROSITE" id="PS50297">
    <property type="entry name" value="ANK_REP_REGION"/>
    <property type="match status" value="1"/>
</dbReference>
<dbReference type="PANTHER" id="PTHR20923">
    <property type="entry name" value="BAT4 PROTEIN-RELATED"/>
    <property type="match status" value="1"/>
</dbReference>
<accession>A0A5E4PTZ1</accession>
<proteinExistence type="predicted"/>
<sequence>MLHKVYTNFVNPANCSNSKGGLHISGTEAKHFYLEEVKEVRFGDSIDNKVDHNIVNSKCNKKVTNNELLSDKNLFYLVQNNKIENIKFILNRYPNKINIVDEFGWSLLMIACQSNSIETVKELLKRGIDTSIRDKAGNSANSLVIKNKNFQLADILLSYKSTPNIEVCNEHSTPKKRKPIEYKCEICENQVFPDKQKHLSSTVHNLNASKGKKTAPHYVIPESNKGYQIMLKVGWDKEVGLGPAGLGKRYPIRTVMKSDRKGLGLKTKVENTTRETSKYINKKLLAKEHHNNKQMEINFRRQFY</sequence>
<evidence type="ECO:0000313" key="4">
    <source>
        <dbReference type="Proteomes" id="UP000324832"/>
    </source>
</evidence>
<dbReference type="Pfam" id="PF01585">
    <property type="entry name" value="G-patch"/>
    <property type="match status" value="1"/>
</dbReference>
<feature type="repeat" description="ANK" evidence="1">
    <location>
        <begin position="103"/>
        <end position="135"/>
    </location>
</feature>
<dbReference type="AlphaFoldDB" id="A0A5E4PTZ1"/>
<dbReference type="EMBL" id="FZQP02000360">
    <property type="protein sequence ID" value="VVC88606.1"/>
    <property type="molecule type" value="Genomic_DNA"/>
</dbReference>
<dbReference type="InterPro" id="IPR000467">
    <property type="entry name" value="G_patch_dom"/>
</dbReference>
<evidence type="ECO:0000259" key="2">
    <source>
        <dbReference type="PROSITE" id="PS50174"/>
    </source>
</evidence>
<feature type="domain" description="G-patch" evidence="2">
    <location>
        <begin position="222"/>
        <end position="268"/>
    </location>
</feature>
<dbReference type="Pfam" id="PF12796">
    <property type="entry name" value="Ank_2"/>
    <property type="match status" value="1"/>
</dbReference>
<dbReference type="SMART" id="SM00443">
    <property type="entry name" value="G_patch"/>
    <property type="match status" value="1"/>
</dbReference>
<protein>
    <recommendedName>
        <fullName evidence="2">G-patch domain-containing protein</fullName>
    </recommendedName>
</protein>
<gene>
    <name evidence="3" type="ORF">LSINAPIS_LOCUS1940</name>
</gene>